<dbReference type="GO" id="GO:0000160">
    <property type="term" value="P:phosphorelay signal transduction system"/>
    <property type="evidence" value="ECO:0007669"/>
    <property type="project" value="UniProtKB-KW"/>
</dbReference>
<feature type="domain" description="Sigma-54 factor interaction" evidence="9">
    <location>
        <begin position="128"/>
        <end position="357"/>
    </location>
</feature>
<dbReference type="PROSITE" id="PS50045">
    <property type="entry name" value="SIGMA54_INTERACT_4"/>
    <property type="match status" value="1"/>
</dbReference>
<dbReference type="Gene3D" id="1.10.8.60">
    <property type="match status" value="1"/>
</dbReference>
<sequence>MNQSRVLVVEDDEGLREALIDTLALAGYEWLEADSAEQALLILKAEAVDIVVSDVQMAGMDGLCLLRSIKQHWPKLPVLLMTAYANIEDAVSAMKDGAIDYMAKPFAPEVLLNMISRYAPVKTDVGHAVVADEKSLKLLALAEKVAKTDANVMVLGPSGSGKEVMSRYIHSHSARRDGPFVAINCAAIPENMLEATLFGYEKGAFTGAVQACPGKFEQAQGGTILLDEISEMDLSLQAKLLRVLQEREVERLGSRKSIKLDVRVLATSNRDLKQYVSEGHFREDLYYRLNVFPLAWPALCERPRDIAPLAQYLLERHCMKQGLPLPQFEAEALIKLQQYNWPGNVRELDNVVQRALILCNGASISTGDILLEGLDWLDAGSLQHAVEQAVSPQLAVEQQFVVGQPLPAGQQTAATHREAPLLASASSSVSLPEATPAAESAATVPFGGDGLGNELREQEFSIILETIRICEGRRKDIAEKLGISPRTLRYKLAKMRDAGIDISV</sequence>
<dbReference type="PROSITE" id="PS50110">
    <property type="entry name" value="RESPONSE_REGULATORY"/>
    <property type="match status" value="1"/>
</dbReference>
<dbReference type="SMART" id="SM00448">
    <property type="entry name" value="REC"/>
    <property type="match status" value="1"/>
</dbReference>
<evidence type="ECO:0000256" key="6">
    <source>
        <dbReference type="ARBA" id="ARBA00023125"/>
    </source>
</evidence>
<dbReference type="PROSITE" id="PS00688">
    <property type="entry name" value="SIGMA54_INTERACT_3"/>
    <property type="match status" value="1"/>
</dbReference>
<evidence type="ECO:0000256" key="5">
    <source>
        <dbReference type="ARBA" id="ARBA00023015"/>
    </source>
</evidence>
<dbReference type="AlphaFoldDB" id="A0A0J1GS13"/>
<organism evidence="11 12">
    <name type="scientific">Photobacterium aphoticum</name>
    <dbReference type="NCBI Taxonomy" id="754436"/>
    <lineage>
        <taxon>Bacteria</taxon>
        <taxon>Pseudomonadati</taxon>
        <taxon>Pseudomonadota</taxon>
        <taxon>Gammaproteobacteria</taxon>
        <taxon>Vibrionales</taxon>
        <taxon>Vibrionaceae</taxon>
        <taxon>Photobacterium</taxon>
    </lineage>
</organism>
<evidence type="ECO:0000313" key="12">
    <source>
        <dbReference type="Proteomes" id="UP000036426"/>
    </source>
</evidence>
<dbReference type="FunFam" id="3.40.50.300:FF:000006">
    <property type="entry name" value="DNA-binding transcriptional regulator NtrC"/>
    <property type="match status" value="1"/>
</dbReference>
<dbReference type="SUPFAM" id="SSF52172">
    <property type="entry name" value="CheY-like"/>
    <property type="match status" value="1"/>
</dbReference>
<dbReference type="GO" id="GO:0006355">
    <property type="term" value="P:regulation of DNA-templated transcription"/>
    <property type="evidence" value="ECO:0007669"/>
    <property type="project" value="InterPro"/>
</dbReference>
<keyword evidence="5" id="KW-0805">Transcription regulation</keyword>
<dbReference type="OrthoDB" id="9804019at2"/>
<dbReference type="InterPro" id="IPR009057">
    <property type="entry name" value="Homeodomain-like_sf"/>
</dbReference>
<dbReference type="Gene3D" id="3.40.50.2300">
    <property type="match status" value="1"/>
</dbReference>
<dbReference type="Gene3D" id="1.10.10.60">
    <property type="entry name" value="Homeodomain-like"/>
    <property type="match status" value="1"/>
</dbReference>
<dbReference type="CDD" id="cd00009">
    <property type="entry name" value="AAA"/>
    <property type="match status" value="1"/>
</dbReference>
<dbReference type="InterPro" id="IPR002197">
    <property type="entry name" value="HTH_Fis"/>
</dbReference>
<dbReference type="SUPFAM" id="SSF46689">
    <property type="entry name" value="Homeodomain-like"/>
    <property type="match status" value="1"/>
</dbReference>
<dbReference type="InterPro" id="IPR002078">
    <property type="entry name" value="Sigma_54_int"/>
</dbReference>
<keyword evidence="7" id="KW-0804">Transcription</keyword>
<dbReference type="InterPro" id="IPR058031">
    <property type="entry name" value="AAA_lid_NorR"/>
</dbReference>
<evidence type="ECO:0000313" key="11">
    <source>
        <dbReference type="EMBL" id="KLV02545.1"/>
    </source>
</evidence>
<dbReference type="FunFam" id="3.40.50.2300:FF:000018">
    <property type="entry name" value="DNA-binding transcriptional regulator NtrC"/>
    <property type="match status" value="1"/>
</dbReference>
<keyword evidence="1 8" id="KW-0597">Phosphoprotein</keyword>
<dbReference type="InterPro" id="IPR003593">
    <property type="entry name" value="AAA+_ATPase"/>
</dbReference>
<evidence type="ECO:0000256" key="2">
    <source>
        <dbReference type="ARBA" id="ARBA00022741"/>
    </source>
</evidence>
<evidence type="ECO:0000256" key="3">
    <source>
        <dbReference type="ARBA" id="ARBA00022840"/>
    </source>
</evidence>
<dbReference type="PATRIC" id="fig|754436.4.peg.536"/>
<keyword evidence="2" id="KW-0547">Nucleotide-binding</keyword>
<evidence type="ECO:0000256" key="8">
    <source>
        <dbReference type="PROSITE-ProRule" id="PRU00169"/>
    </source>
</evidence>
<feature type="domain" description="Response regulatory" evidence="10">
    <location>
        <begin position="5"/>
        <end position="119"/>
    </location>
</feature>
<dbReference type="Proteomes" id="UP000036426">
    <property type="component" value="Unassembled WGS sequence"/>
</dbReference>
<dbReference type="GO" id="GO:0043565">
    <property type="term" value="F:sequence-specific DNA binding"/>
    <property type="evidence" value="ECO:0007669"/>
    <property type="project" value="InterPro"/>
</dbReference>
<dbReference type="InterPro" id="IPR001789">
    <property type="entry name" value="Sig_transdc_resp-reg_receiver"/>
</dbReference>
<dbReference type="InterPro" id="IPR025943">
    <property type="entry name" value="Sigma_54_int_dom_ATP-bd_2"/>
</dbReference>
<dbReference type="PANTHER" id="PTHR32071">
    <property type="entry name" value="TRANSCRIPTIONAL REGULATORY PROTEIN"/>
    <property type="match status" value="1"/>
</dbReference>
<keyword evidence="4" id="KW-0902">Two-component regulatory system</keyword>
<name>A0A0J1GS13_9GAMM</name>
<evidence type="ECO:0000259" key="10">
    <source>
        <dbReference type="PROSITE" id="PS50110"/>
    </source>
</evidence>
<dbReference type="InterPro" id="IPR027417">
    <property type="entry name" value="P-loop_NTPase"/>
</dbReference>
<dbReference type="EMBL" id="LDOV01000005">
    <property type="protein sequence ID" value="KLV02545.1"/>
    <property type="molecule type" value="Genomic_DNA"/>
</dbReference>
<evidence type="ECO:0000259" key="9">
    <source>
        <dbReference type="PROSITE" id="PS50045"/>
    </source>
</evidence>
<dbReference type="PROSITE" id="PS00676">
    <property type="entry name" value="SIGMA54_INTERACT_2"/>
    <property type="match status" value="1"/>
</dbReference>
<reference evidence="11 12" key="1">
    <citation type="submission" date="2015-05" db="EMBL/GenBank/DDBJ databases">
        <title>Photobacterium galathea sp. nov.</title>
        <authorList>
            <person name="Machado H."/>
            <person name="Gram L."/>
        </authorList>
    </citation>
    <scope>NUCLEOTIDE SEQUENCE [LARGE SCALE GENOMIC DNA]</scope>
    <source>
        <strain evidence="11 12">DSM 25995</strain>
    </source>
</reference>
<dbReference type="Pfam" id="PF00158">
    <property type="entry name" value="Sigma54_activat"/>
    <property type="match status" value="1"/>
</dbReference>
<evidence type="ECO:0000256" key="4">
    <source>
        <dbReference type="ARBA" id="ARBA00023012"/>
    </source>
</evidence>
<protein>
    <submittedName>
        <fullName evidence="11">Fis family transcriptional regulator</fullName>
    </submittedName>
</protein>
<dbReference type="PANTHER" id="PTHR32071:SF21">
    <property type="entry name" value="TRANSCRIPTIONAL REGULATORY PROTEIN FLGR"/>
    <property type="match status" value="1"/>
</dbReference>
<keyword evidence="12" id="KW-1185">Reference proteome</keyword>
<dbReference type="SMART" id="SM00382">
    <property type="entry name" value="AAA"/>
    <property type="match status" value="1"/>
</dbReference>
<dbReference type="Pfam" id="PF00072">
    <property type="entry name" value="Response_reg"/>
    <property type="match status" value="1"/>
</dbReference>
<accession>A0A0J1GS13</accession>
<comment type="caution">
    <text evidence="11">The sequence shown here is derived from an EMBL/GenBank/DDBJ whole genome shotgun (WGS) entry which is preliminary data.</text>
</comment>
<feature type="modified residue" description="4-aspartylphosphate" evidence="8">
    <location>
        <position position="54"/>
    </location>
</feature>
<dbReference type="Pfam" id="PF02954">
    <property type="entry name" value="HTH_8"/>
    <property type="match status" value="1"/>
</dbReference>
<dbReference type="SUPFAM" id="SSF52540">
    <property type="entry name" value="P-loop containing nucleoside triphosphate hydrolases"/>
    <property type="match status" value="1"/>
</dbReference>
<keyword evidence="3" id="KW-0067">ATP-binding</keyword>
<gene>
    <name evidence="11" type="ORF">ABT58_02550</name>
</gene>
<keyword evidence="6" id="KW-0238">DNA-binding</keyword>
<proteinExistence type="predicted"/>
<evidence type="ECO:0000256" key="7">
    <source>
        <dbReference type="ARBA" id="ARBA00023163"/>
    </source>
</evidence>
<dbReference type="GO" id="GO:0005524">
    <property type="term" value="F:ATP binding"/>
    <property type="evidence" value="ECO:0007669"/>
    <property type="project" value="UniProtKB-KW"/>
</dbReference>
<dbReference type="InterPro" id="IPR011006">
    <property type="entry name" value="CheY-like_superfamily"/>
</dbReference>
<dbReference type="Pfam" id="PF25601">
    <property type="entry name" value="AAA_lid_14"/>
    <property type="match status" value="1"/>
</dbReference>
<dbReference type="Gene3D" id="3.40.50.300">
    <property type="entry name" value="P-loop containing nucleotide triphosphate hydrolases"/>
    <property type="match status" value="1"/>
</dbReference>
<evidence type="ECO:0000256" key="1">
    <source>
        <dbReference type="ARBA" id="ARBA00022553"/>
    </source>
</evidence>
<dbReference type="InterPro" id="IPR025944">
    <property type="entry name" value="Sigma_54_int_dom_CS"/>
</dbReference>